<dbReference type="Gene3D" id="1.10.600.10">
    <property type="entry name" value="Farnesyl Diphosphate Synthase"/>
    <property type="match status" value="1"/>
</dbReference>
<dbReference type="InterPro" id="IPR002060">
    <property type="entry name" value="Squ/phyt_synthse"/>
</dbReference>
<dbReference type="PANTHER" id="PTHR31480">
    <property type="entry name" value="BIFUNCTIONAL LYCOPENE CYCLASE/PHYTOENE SYNTHASE"/>
    <property type="match status" value="1"/>
</dbReference>
<dbReference type="GO" id="GO:0008299">
    <property type="term" value="P:isoprenoid biosynthetic process"/>
    <property type="evidence" value="ECO:0007669"/>
    <property type="project" value="UniProtKB-ARBA"/>
</dbReference>
<dbReference type="SFLD" id="SFLDG01018">
    <property type="entry name" value="Squalene/Phytoene_Synthase_Lik"/>
    <property type="match status" value="1"/>
</dbReference>
<dbReference type="InterPro" id="IPR044843">
    <property type="entry name" value="Trans_IPPS_bact-type"/>
</dbReference>
<dbReference type="Proteomes" id="UP000185663">
    <property type="component" value="Chromosome I"/>
</dbReference>
<dbReference type="InterPro" id="IPR019845">
    <property type="entry name" value="Squalene/phytoene_synthase_CS"/>
</dbReference>
<dbReference type="OrthoDB" id="9807580at2"/>
<comment type="pathway">
    <text evidence="1">Carotenoid biosynthesis; phytoene biosynthesis.</text>
</comment>
<dbReference type="EMBL" id="LT629776">
    <property type="protein sequence ID" value="SDS91605.1"/>
    <property type="molecule type" value="Genomic_DNA"/>
</dbReference>
<evidence type="ECO:0000256" key="2">
    <source>
        <dbReference type="ARBA" id="ARBA00022679"/>
    </source>
</evidence>
<gene>
    <name evidence="3" type="ORF">SAMN04489860_2701</name>
</gene>
<reference evidence="3 4" key="1">
    <citation type="submission" date="2016-10" db="EMBL/GenBank/DDBJ databases">
        <authorList>
            <person name="de Groot N.N."/>
        </authorList>
    </citation>
    <scope>NUCLEOTIDE SEQUENCE [LARGE SCALE GENOMIC DNA]</scope>
    <source>
        <strain evidence="3 4">DSM 22126</strain>
    </source>
</reference>
<proteinExistence type="predicted"/>
<protein>
    <submittedName>
        <fullName evidence="3">Phytoene/squalene synthetase</fullName>
    </submittedName>
</protein>
<dbReference type="SFLD" id="SFLDG01212">
    <property type="entry name" value="Phytoene_synthase_like"/>
    <property type="match status" value="1"/>
</dbReference>
<accession>A0A1H1W3H9</accession>
<dbReference type="STRING" id="545619.SAMN04489860_2701"/>
<dbReference type="Pfam" id="PF00494">
    <property type="entry name" value="SQS_PSY"/>
    <property type="match status" value="1"/>
</dbReference>
<dbReference type="eggNOG" id="COG1562">
    <property type="taxonomic scope" value="Bacteria"/>
</dbReference>
<dbReference type="GO" id="GO:0004311">
    <property type="term" value="F:geranylgeranyl diphosphate synthase activity"/>
    <property type="evidence" value="ECO:0007669"/>
    <property type="project" value="InterPro"/>
</dbReference>
<dbReference type="RefSeq" id="WP_083372824.1">
    <property type="nucleotide sequence ID" value="NZ_LT629776.1"/>
</dbReference>
<evidence type="ECO:0000313" key="4">
    <source>
        <dbReference type="Proteomes" id="UP000185663"/>
    </source>
</evidence>
<dbReference type="AlphaFoldDB" id="A0A1H1W3H9"/>
<sequence>MSDDVLVARDVAQYDETAQRAASLVIRRYSTSFGLGSRLLGRTTRRRIEAVYALVRVADEIVDTYGGDGAGRVLEAMRSETHAATSRGWSADLVVHAFARTAQATGIGADLVDPFFDSMAADLSVDVHTQESYERYVYGSAEVVGLMCLRVFLQDAEPPLGPDAPSPPDLVVGARALGAAFQKINFLRDLRADHVERGRSYFPGVRPDDLDDACMVRLLAEIRADVDQARTALPGLPRRPRAAVAATIALYDRLLRRLADTPPAQVLERRVRVPDGEKIVVAGAAALRALREG</sequence>
<evidence type="ECO:0000256" key="1">
    <source>
        <dbReference type="ARBA" id="ARBA00004684"/>
    </source>
</evidence>
<evidence type="ECO:0000313" key="3">
    <source>
        <dbReference type="EMBL" id="SDS91605.1"/>
    </source>
</evidence>
<dbReference type="SFLD" id="SFLDS00005">
    <property type="entry name" value="Isoprenoid_Synthase_Type_I"/>
    <property type="match status" value="1"/>
</dbReference>
<dbReference type="InterPro" id="IPR008949">
    <property type="entry name" value="Isoprenoid_synthase_dom_sf"/>
</dbReference>
<dbReference type="SUPFAM" id="SSF48576">
    <property type="entry name" value="Terpenoid synthases"/>
    <property type="match status" value="1"/>
</dbReference>
<keyword evidence="2" id="KW-0808">Transferase</keyword>
<keyword evidence="4" id="KW-1185">Reference proteome</keyword>
<name>A0A1H1W3H9_9CELL</name>
<dbReference type="UniPathway" id="UPA00799"/>
<organism evidence="3 4">
    <name type="scientific">Paraoerskovia marina</name>
    <dbReference type="NCBI Taxonomy" id="545619"/>
    <lineage>
        <taxon>Bacteria</taxon>
        <taxon>Bacillati</taxon>
        <taxon>Actinomycetota</taxon>
        <taxon>Actinomycetes</taxon>
        <taxon>Micrococcales</taxon>
        <taxon>Cellulomonadaceae</taxon>
        <taxon>Paraoerskovia</taxon>
    </lineage>
</organism>
<dbReference type="PROSITE" id="PS01045">
    <property type="entry name" value="SQUALEN_PHYTOEN_SYN_2"/>
    <property type="match status" value="1"/>
</dbReference>